<evidence type="ECO:0000313" key="1">
    <source>
        <dbReference type="EMBL" id="MEQ2379894.1"/>
    </source>
</evidence>
<name>A0ABV1BYE2_9FIRM</name>
<proteinExistence type="predicted"/>
<protein>
    <submittedName>
        <fullName evidence="1">Uncharacterized protein</fullName>
    </submittedName>
</protein>
<evidence type="ECO:0000313" key="2">
    <source>
        <dbReference type="Proteomes" id="UP001442364"/>
    </source>
</evidence>
<dbReference type="Proteomes" id="UP001442364">
    <property type="component" value="Unassembled WGS sequence"/>
</dbReference>
<accession>A0ABV1BYE2</accession>
<sequence length="135" mass="16064">MRIVNNYEYNSIELYFDGKPDEMTRETLKMFKWRWNPKKFCWYNKNTAENKALAESLNKSTDEMKDKKIPESYSEKYEKNETEQSMDIKAFVDSLFKTSDEENKALKVTVQTDKKSKKVSGKIIDIDDDNFELDL</sequence>
<reference evidence="1 2" key="1">
    <citation type="submission" date="2024-03" db="EMBL/GenBank/DDBJ databases">
        <title>Human intestinal bacterial collection.</title>
        <authorList>
            <person name="Pauvert C."/>
            <person name="Hitch T.C.A."/>
            <person name="Clavel T."/>
        </authorList>
    </citation>
    <scope>NUCLEOTIDE SEQUENCE [LARGE SCALE GENOMIC DNA]</scope>
    <source>
        <strain evidence="1 2">CLA-AA-H255</strain>
    </source>
</reference>
<dbReference type="EMBL" id="JBBMER010000005">
    <property type="protein sequence ID" value="MEQ2379894.1"/>
    <property type="molecule type" value="Genomic_DNA"/>
</dbReference>
<gene>
    <name evidence="1" type="ORF">WMO14_08385</name>
</gene>
<dbReference type="RefSeq" id="WP_349153654.1">
    <property type="nucleotide sequence ID" value="NZ_JBBMER010000005.1"/>
</dbReference>
<keyword evidence="2" id="KW-1185">Reference proteome</keyword>
<organism evidence="1 2">
    <name type="scientific">[Lactobacillus] rogosae</name>
    <dbReference type="NCBI Taxonomy" id="706562"/>
    <lineage>
        <taxon>Bacteria</taxon>
        <taxon>Bacillati</taxon>
        <taxon>Bacillota</taxon>
        <taxon>Clostridia</taxon>
        <taxon>Lachnospirales</taxon>
        <taxon>Lachnospiraceae</taxon>
        <taxon>Lachnospira</taxon>
    </lineage>
</organism>
<comment type="caution">
    <text evidence="1">The sequence shown here is derived from an EMBL/GenBank/DDBJ whole genome shotgun (WGS) entry which is preliminary data.</text>
</comment>